<dbReference type="PATRIC" id="fig|1352936.5.peg.4407"/>
<dbReference type="RefSeq" id="WP_023548295.1">
    <property type="nucleotide sequence ID" value="NZ_CM002285.1"/>
</dbReference>
<evidence type="ECO:0000313" key="3">
    <source>
        <dbReference type="Proteomes" id="UP000017984"/>
    </source>
</evidence>
<dbReference type="Proteomes" id="UP000017984">
    <property type="component" value="Chromosome"/>
</dbReference>
<dbReference type="HOGENOM" id="CLU_032902_0_0_11"/>
<dbReference type="EMBL" id="AWQX01000183">
    <property type="protein sequence ID" value="EST29143.1"/>
    <property type="molecule type" value="Genomic_DNA"/>
</dbReference>
<proteinExistence type="predicted"/>
<dbReference type="STRING" id="1352936.M878_21020"/>
<keyword evidence="3" id="KW-1185">Reference proteome</keyword>
<evidence type="ECO:0000313" key="2">
    <source>
        <dbReference type="EMBL" id="EST29143.1"/>
    </source>
</evidence>
<name>V6KAS0_STRRC</name>
<reference evidence="2 3" key="1">
    <citation type="journal article" date="2014" name="Genome Announc.">
        <title>Draft Genome Sequence of Streptomyces roseochromogenes subsp. oscitans DS 12.976, Producer of the Aminocoumarin Antibiotic Clorobiocin.</title>
        <authorList>
            <person name="Ruckert C."/>
            <person name="Kalinowski J."/>
            <person name="Heide L."/>
            <person name="Apel A.K."/>
        </authorList>
    </citation>
    <scope>NUCLEOTIDE SEQUENCE [LARGE SCALE GENOMIC DNA]</scope>
    <source>
        <strain evidence="2 3">DS 12.976</strain>
    </source>
</reference>
<comment type="caution">
    <text evidence="2">The sequence shown here is derived from an EMBL/GenBank/DDBJ whole genome shotgun (WGS) entry which is preliminary data.</text>
</comment>
<organism evidence="2 3">
    <name type="scientific">Streptomyces roseochromogenus subsp. oscitans DS 12.976</name>
    <dbReference type="NCBI Taxonomy" id="1352936"/>
    <lineage>
        <taxon>Bacteria</taxon>
        <taxon>Bacillati</taxon>
        <taxon>Actinomycetota</taxon>
        <taxon>Actinomycetes</taxon>
        <taxon>Kitasatosporales</taxon>
        <taxon>Streptomycetaceae</taxon>
        <taxon>Streptomyces</taxon>
    </lineage>
</organism>
<feature type="transmembrane region" description="Helical" evidence="1">
    <location>
        <begin position="32"/>
        <end position="52"/>
    </location>
</feature>
<sequence>MAYLVLCVPWLLAVVPYQPVGGEAVALRIGLLLLPFALLLGAALVCVGDRLAARAALARLVREGVSSDRLPWAAPKGRHRMVRIGKEQSWQELPYDEPERFVGAGRDVWGAADIAIPLKPKDPDESVKSFGEAELLRRMGGAVRGLGRGAREITDPLPGLTVTDVQGLPAALWLQRTRAAKLELPDLRGRGRRSPSGVPDRLYLRAQCVSWDGQVVVSVFVHAALEAGELRLTVRPQVMTPLYNELRVTDAPVTKHGTRLLGWIVTQSLLDAAVGPLALWRFVARLGLGEQAEEDRAEEKDPVSLRDRYSTEEVTDMHQSDDAKRHVVLMQTCIFRTVAQYLDELGVDTAQYERQVAAVITNIQVYGDNNAPIQNVAGSDIRNVGQGNGNQGGK</sequence>
<accession>V6KAS0</accession>
<protein>
    <submittedName>
        <fullName evidence="2">Uncharacterized protein</fullName>
    </submittedName>
</protein>
<evidence type="ECO:0000256" key="1">
    <source>
        <dbReference type="SAM" id="Phobius"/>
    </source>
</evidence>
<keyword evidence="1" id="KW-0812">Transmembrane</keyword>
<gene>
    <name evidence="2" type="ORF">M878_21020</name>
</gene>
<dbReference type="AlphaFoldDB" id="V6KAS0"/>
<keyword evidence="1" id="KW-1133">Transmembrane helix</keyword>
<keyword evidence="1" id="KW-0472">Membrane</keyword>